<evidence type="ECO:0000256" key="14">
    <source>
        <dbReference type="ARBA" id="ARBA00049954"/>
    </source>
</evidence>
<keyword evidence="15" id="KW-0028">Amino-acid biosynthesis</keyword>
<dbReference type="InterPro" id="IPR006204">
    <property type="entry name" value="GHMP_kinase_N_dom"/>
</dbReference>
<keyword evidence="8 15" id="KW-0791">Threonine biosynthesis</keyword>
<evidence type="ECO:0000256" key="8">
    <source>
        <dbReference type="ARBA" id="ARBA00022697"/>
    </source>
</evidence>
<evidence type="ECO:0000256" key="11">
    <source>
        <dbReference type="ARBA" id="ARBA00022840"/>
    </source>
</evidence>
<evidence type="ECO:0000256" key="10">
    <source>
        <dbReference type="ARBA" id="ARBA00022777"/>
    </source>
</evidence>
<dbReference type="PANTHER" id="PTHR43515:SF1">
    <property type="entry name" value="THREONINE SYNTHASE-LIKE 1"/>
    <property type="match status" value="1"/>
</dbReference>
<evidence type="ECO:0000256" key="7">
    <source>
        <dbReference type="ARBA" id="ARBA00022679"/>
    </source>
</evidence>
<dbReference type="InterPro" id="IPR029144">
    <property type="entry name" value="Thr_synth_N"/>
</dbReference>
<comment type="similarity">
    <text evidence="3">Belongs to the threonine synthase family.</text>
</comment>
<dbReference type="InterPro" id="IPR036052">
    <property type="entry name" value="TrpB-like_PALP_sf"/>
</dbReference>
<dbReference type="Gene3D" id="3.30.70.890">
    <property type="entry name" value="GHMP kinase, C-terminal domain"/>
    <property type="match status" value="1"/>
</dbReference>
<keyword evidence="11 15" id="KW-0067">ATP-binding</keyword>
<organism evidence="20 21">
    <name type="scientific">Peptoniphilus harei</name>
    <dbReference type="NCBI Taxonomy" id="54005"/>
    <lineage>
        <taxon>Bacteria</taxon>
        <taxon>Bacillati</taxon>
        <taxon>Bacillota</taxon>
        <taxon>Tissierellia</taxon>
        <taxon>Tissierellales</taxon>
        <taxon>Peptoniphilaceae</taxon>
        <taxon>Peptoniphilus</taxon>
    </lineage>
</organism>
<evidence type="ECO:0000313" key="20">
    <source>
        <dbReference type="EMBL" id="MBS6535765.1"/>
    </source>
</evidence>
<dbReference type="SUPFAM" id="SSF53686">
    <property type="entry name" value="Tryptophan synthase beta subunit-like PLP-dependent enzymes"/>
    <property type="match status" value="1"/>
</dbReference>
<dbReference type="GO" id="GO:0005524">
    <property type="term" value="F:ATP binding"/>
    <property type="evidence" value="ECO:0007669"/>
    <property type="project" value="UniProtKB-UniRule"/>
</dbReference>
<dbReference type="PANTHER" id="PTHR43515">
    <property type="entry name" value="THREONINE SYNTHASE-LIKE 1"/>
    <property type="match status" value="1"/>
</dbReference>
<reference evidence="20" key="1">
    <citation type="submission" date="2021-02" db="EMBL/GenBank/DDBJ databases">
        <title>Infant gut strain persistence is associated with maternal origin, phylogeny, and functional potential including surface adhesion and iron acquisition.</title>
        <authorList>
            <person name="Lou Y.C."/>
        </authorList>
    </citation>
    <scope>NUCLEOTIDE SEQUENCE</scope>
    <source>
        <strain evidence="20">L3_060_052G1_dasL3_060_052G1_concoct_1</strain>
    </source>
</reference>
<dbReference type="InterPro" id="IPR006203">
    <property type="entry name" value="GHMP_knse_ATP-bd_CS"/>
</dbReference>
<evidence type="ECO:0000256" key="2">
    <source>
        <dbReference type="ARBA" id="ARBA00005015"/>
    </source>
</evidence>
<dbReference type="NCBIfam" id="TIGR00260">
    <property type="entry name" value="thrC"/>
    <property type="match status" value="1"/>
</dbReference>
<dbReference type="Pfam" id="PF00288">
    <property type="entry name" value="GHMP_kinases_N"/>
    <property type="match status" value="1"/>
</dbReference>
<evidence type="ECO:0000259" key="18">
    <source>
        <dbReference type="Pfam" id="PF08544"/>
    </source>
</evidence>
<keyword evidence="20" id="KW-0456">Lyase</keyword>
<dbReference type="GO" id="GO:0004413">
    <property type="term" value="F:homoserine kinase activity"/>
    <property type="evidence" value="ECO:0007669"/>
    <property type="project" value="UniProtKB-UniRule"/>
</dbReference>
<evidence type="ECO:0000259" key="17">
    <source>
        <dbReference type="Pfam" id="PF00288"/>
    </source>
</evidence>
<dbReference type="InterPro" id="IPR020568">
    <property type="entry name" value="Ribosomal_Su5_D2-typ_SF"/>
</dbReference>
<feature type="binding site" evidence="15">
    <location>
        <begin position="553"/>
        <end position="563"/>
    </location>
    <ligand>
        <name>ATP</name>
        <dbReference type="ChEBI" id="CHEBI:30616"/>
    </ligand>
</feature>
<dbReference type="Pfam" id="PF14821">
    <property type="entry name" value="Thr_synth_N"/>
    <property type="match status" value="1"/>
</dbReference>
<sequence length="764" mass="85578">MKFLSTRNSNLKISGREAIVKGISEDGGLFVPESFPAFDIMENLDLSYTDLAHKILSLYLTDFDKDDLLELIEKSYASFEDEIAKVSYQKDFYLELYHGRTSAFKDFALCLLPNLLAYAKKSLGIKDKTLILTATSGDTGKAALEGFYNTEDIDILVLYPTEGVSSIQKAQMDTTGSLNSKVISIDGNFDDAQTAVKKIFNDEEIKEELKKENIYLSSANSINIGRLLPQIVYYFYSYADIVKNKKISGGEKISYCVPTGNFGDILAGYYAKEMGLPIDKLVIASNDNNVLTDFFTSGTYDANRDLVKTISPSMDILVSSNLERLIFHKSSDAIVKEKMADLKDKGLFELKGDFQEFLCGYAKEDETRETIKKVFEEENYLMDPHTGVAKNIVDKLGLDKTVILSTASPYKFSSTVLEALGENLSDDEFENIDLLHTKTGVKIPSEIKKLKDKKILHKTKILKNEIEEEVLKFARRGKRISVPASSANLGPGFDVLGLALDLANTCEFKLSDDKNEFENKIKSNLIYKAYQYAFDFYNEEALPVDFDMDTKIPLSRGLGSSASCIVMGIMAAFDVMKRDFDKKEILKLATEMEGHPDNVAPTIFGNAVASILKDDQVYLEEFEISNNFKFLAIIPDFKLPTKEARDALPKTYSKEDTVFNLSRLSMVILSLISGNEENLKVALDDKIHEPYRLKLIPEIDEIEKIIDDSDALGHYLSGAGSTIMVVLKADDNTSEDEIKNKLDKLSNSYEVRLLDIDKKGAFII</sequence>
<comment type="similarity">
    <text evidence="4 15">Belongs to the GHMP kinase family. Homoserine kinase subfamily.</text>
</comment>
<dbReference type="Gene3D" id="3.30.230.10">
    <property type="match status" value="1"/>
</dbReference>
<dbReference type="PROSITE" id="PS00627">
    <property type="entry name" value="GHMP_KINASES_ATP"/>
    <property type="match status" value="1"/>
</dbReference>
<dbReference type="SUPFAM" id="SSF55060">
    <property type="entry name" value="GHMP Kinase, C-terminal domain"/>
    <property type="match status" value="1"/>
</dbReference>
<dbReference type="EC" id="2.7.1.39" evidence="5 15"/>
<dbReference type="InterPro" id="IPR036554">
    <property type="entry name" value="GHMP_kinase_C_sf"/>
</dbReference>
<dbReference type="GO" id="GO:0004795">
    <property type="term" value="F:threonine synthase activity"/>
    <property type="evidence" value="ECO:0007669"/>
    <property type="project" value="UniProtKB-UniRule"/>
</dbReference>
<keyword evidence="12 16" id="KW-0663">Pyridoxal phosphate</keyword>
<dbReference type="GO" id="GO:0005737">
    <property type="term" value="C:cytoplasm"/>
    <property type="evidence" value="ECO:0007669"/>
    <property type="project" value="UniProtKB-SubCell"/>
</dbReference>
<keyword evidence="10 15" id="KW-0418">Kinase</keyword>
<dbReference type="Proteomes" id="UP000748991">
    <property type="component" value="Unassembled WGS sequence"/>
</dbReference>
<keyword evidence="7 15" id="KW-0808">Transferase</keyword>
<evidence type="ECO:0000256" key="12">
    <source>
        <dbReference type="ARBA" id="ARBA00022898"/>
    </source>
</evidence>
<evidence type="ECO:0000256" key="4">
    <source>
        <dbReference type="ARBA" id="ARBA00007370"/>
    </source>
</evidence>
<protein>
    <recommendedName>
        <fullName evidence="6 15">Homoserine kinase</fullName>
        <shortName evidence="15">HK</shortName>
        <shortName evidence="15">HSK</shortName>
        <ecNumber evidence="5 15">2.7.1.39</ecNumber>
    </recommendedName>
</protein>
<evidence type="ECO:0000256" key="15">
    <source>
        <dbReference type="HAMAP-Rule" id="MF_00384"/>
    </source>
</evidence>
<dbReference type="InterPro" id="IPR037158">
    <property type="entry name" value="Thr_synth_N_sf"/>
</dbReference>
<evidence type="ECO:0000259" key="19">
    <source>
        <dbReference type="Pfam" id="PF14821"/>
    </source>
</evidence>
<dbReference type="InterPro" id="IPR004450">
    <property type="entry name" value="Thr_synthase-like"/>
</dbReference>
<dbReference type="SUPFAM" id="SSF54211">
    <property type="entry name" value="Ribosomal protein S5 domain 2-like"/>
    <property type="match status" value="1"/>
</dbReference>
<comment type="caution">
    <text evidence="20">The sequence shown here is derived from an EMBL/GenBank/DDBJ whole genome shotgun (WGS) entry which is preliminary data.</text>
</comment>
<dbReference type="Gene3D" id="3.90.1380.10">
    <property type="entry name" value="Threonine synthase, N-terminal domain"/>
    <property type="match status" value="1"/>
</dbReference>
<comment type="pathway">
    <text evidence="2 15">Amino-acid biosynthesis; L-threonine biosynthesis; L-threonine from L-aspartate: step 4/5.</text>
</comment>
<keyword evidence="15" id="KW-0963">Cytoplasm</keyword>
<dbReference type="InterPro" id="IPR013750">
    <property type="entry name" value="GHMP_kinase_C_dom"/>
</dbReference>
<dbReference type="InterPro" id="IPR014721">
    <property type="entry name" value="Ribsml_uS5_D2-typ_fold_subgr"/>
</dbReference>
<dbReference type="AlphaFoldDB" id="A0A943SPN6"/>
<name>A0A943SPN6_9FIRM</name>
<dbReference type="RefSeq" id="WP_278638497.1">
    <property type="nucleotide sequence ID" value="NZ_JAGZZP010000020.1"/>
</dbReference>
<evidence type="ECO:0000256" key="6">
    <source>
        <dbReference type="ARBA" id="ARBA00017858"/>
    </source>
</evidence>
<keyword evidence="9 15" id="KW-0547">Nucleotide-binding</keyword>
<feature type="domain" description="GHMP kinase N-terminal" evidence="17">
    <location>
        <begin position="524"/>
        <end position="605"/>
    </location>
</feature>
<dbReference type="PRINTS" id="PR00958">
    <property type="entry name" value="HOMSERKINASE"/>
</dbReference>
<evidence type="ECO:0000256" key="13">
    <source>
        <dbReference type="ARBA" id="ARBA00049375"/>
    </source>
</evidence>
<comment type="catalytic activity">
    <reaction evidence="13 15">
        <text>L-homoserine + ATP = O-phospho-L-homoserine + ADP + H(+)</text>
        <dbReference type="Rhea" id="RHEA:13985"/>
        <dbReference type="ChEBI" id="CHEBI:15378"/>
        <dbReference type="ChEBI" id="CHEBI:30616"/>
        <dbReference type="ChEBI" id="CHEBI:57476"/>
        <dbReference type="ChEBI" id="CHEBI:57590"/>
        <dbReference type="ChEBI" id="CHEBI:456216"/>
        <dbReference type="EC" id="2.7.1.39"/>
    </reaction>
</comment>
<comment type="cofactor">
    <cofactor evidence="1 16">
        <name>pyridoxal 5'-phosphate</name>
        <dbReference type="ChEBI" id="CHEBI:597326"/>
    </cofactor>
</comment>
<feature type="domain" description="GHMP kinase C-terminal" evidence="18">
    <location>
        <begin position="681"/>
        <end position="743"/>
    </location>
</feature>
<dbReference type="InterPro" id="IPR000870">
    <property type="entry name" value="Homoserine_kinase"/>
</dbReference>
<feature type="domain" description="Threonine synthase N-terminal" evidence="19">
    <location>
        <begin position="2"/>
        <end position="76"/>
    </location>
</feature>
<evidence type="ECO:0000313" key="21">
    <source>
        <dbReference type="Proteomes" id="UP000748991"/>
    </source>
</evidence>
<dbReference type="GO" id="GO:0009088">
    <property type="term" value="P:threonine biosynthetic process"/>
    <property type="evidence" value="ECO:0007669"/>
    <property type="project" value="UniProtKB-UniRule"/>
</dbReference>
<dbReference type="EMBL" id="JAGZZP010000020">
    <property type="protein sequence ID" value="MBS6535765.1"/>
    <property type="molecule type" value="Genomic_DNA"/>
</dbReference>
<dbReference type="HAMAP" id="MF_00384">
    <property type="entry name" value="Homoser_kinase"/>
    <property type="match status" value="1"/>
</dbReference>
<evidence type="ECO:0000256" key="3">
    <source>
        <dbReference type="ARBA" id="ARBA00005517"/>
    </source>
</evidence>
<dbReference type="NCBIfam" id="TIGR00191">
    <property type="entry name" value="thrB"/>
    <property type="match status" value="1"/>
</dbReference>
<feature type="modified residue" description="N6-(pyridoxal phosphate)lysine" evidence="16">
    <location>
        <position position="105"/>
    </location>
</feature>
<comment type="subcellular location">
    <subcellularLocation>
        <location evidence="15">Cytoplasm</location>
    </subcellularLocation>
</comment>
<proteinExistence type="inferred from homology"/>
<evidence type="ECO:0000256" key="9">
    <source>
        <dbReference type="ARBA" id="ARBA00022741"/>
    </source>
</evidence>
<accession>A0A943SPN6</accession>
<dbReference type="Pfam" id="PF08544">
    <property type="entry name" value="GHMP_kinases_C"/>
    <property type="match status" value="1"/>
</dbReference>
<evidence type="ECO:0000256" key="1">
    <source>
        <dbReference type="ARBA" id="ARBA00001933"/>
    </source>
</evidence>
<gene>
    <name evidence="15" type="primary">thrB</name>
    <name evidence="20" type="ORF">KH327_08030</name>
</gene>
<evidence type="ECO:0000256" key="16">
    <source>
        <dbReference type="PIRSR" id="PIRSR604450-51"/>
    </source>
</evidence>
<evidence type="ECO:0000256" key="5">
    <source>
        <dbReference type="ARBA" id="ARBA00012078"/>
    </source>
</evidence>
<comment type="function">
    <text evidence="14 15">Catalyzes the ATP-dependent phosphorylation of L-homoserine to L-homoserine phosphate.</text>
</comment>
<dbReference type="Gene3D" id="3.40.50.1100">
    <property type="match status" value="2"/>
</dbReference>